<dbReference type="Proteomes" id="UP001054854">
    <property type="component" value="Unassembled WGS sequence"/>
</dbReference>
<reference evidence="1" key="1">
    <citation type="submission" date="2024-05" db="EMBL/GenBank/DDBJ databases">
        <title>Whole genome shotgun sequence of Streptomyces hygroscopicus NBRC 113678.</title>
        <authorList>
            <person name="Komaki H."/>
            <person name="Tamura T."/>
        </authorList>
    </citation>
    <scope>NUCLEOTIDE SEQUENCE</scope>
    <source>
        <strain evidence="1">N11-34</strain>
    </source>
</reference>
<dbReference type="InterPro" id="IPR019646">
    <property type="entry name" value="Aminoglyc_AdlTrfase"/>
</dbReference>
<gene>
    <name evidence="1" type="ORF">TPA0910_11330</name>
</gene>
<name>A0ABQ3TTR2_STRHY</name>
<evidence type="ECO:0000313" key="1">
    <source>
        <dbReference type="EMBL" id="GHJ26700.1"/>
    </source>
</evidence>
<dbReference type="EMBL" id="BNEK01000002">
    <property type="protein sequence ID" value="GHJ26700.1"/>
    <property type="molecule type" value="Genomic_DNA"/>
</dbReference>
<comment type="caution">
    <text evidence="1">The sequence shown here is derived from an EMBL/GenBank/DDBJ whole genome shotgun (WGS) entry which is preliminary data.</text>
</comment>
<accession>A0ABQ3TTR2</accession>
<protein>
    <submittedName>
        <fullName evidence="1">Aminoglycoside nucleotidyltransferase</fullName>
    </submittedName>
</protein>
<proteinExistence type="predicted"/>
<keyword evidence="2" id="KW-1185">Reference proteome</keyword>
<evidence type="ECO:0000313" key="2">
    <source>
        <dbReference type="Proteomes" id="UP001054854"/>
    </source>
</evidence>
<sequence length="172" mass="19027">MINASLRGVMTADDVLSILAVLRNADTDIWIGGGWGIDALVGQQTRQHRDLDLMHRKSQEPAVVAALANAGFVQTLDWRPVRFVLTDPRGREIDLHPLLFAVDGSAVQASPDPEHPFVYPASCFITGTILGTTVPCLSPEQQVYFHQGYEPADHDRHDMAQLRQEFGIATHF</sequence>
<dbReference type="Gene3D" id="3.30.460.40">
    <property type="match status" value="1"/>
</dbReference>
<dbReference type="Pfam" id="PF10706">
    <property type="entry name" value="Aminoglyc_resit"/>
    <property type="match status" value="1"/>
</dbReference>
<organism evidence="1 2">
    <name type="scientific">Streptomyces hygroscopicus</name>
    <dbReference type="NCBI Taxonomy" id="1912"/>
    <lineage>
        <taxon>Bacteria</taxon>
        <taxon>Bacillati</taxon>
        <taxon>Actinomycetota</taxon>
        <taxon>Actinomycetes</taxon>
        <taxon>Kitasatosporales</taxon>
        <taxon>Streptomycetaceae</taxon>
        <taxon>Streptomyces</taxon>
        <taxon>Streptomyces violaceusniger group</taxon>
    </lineage>
</organism>